<dbReference type="GO" id="GO:0004222">
    <property type="term" value="F:metalloendopeptidase activity"/>
    <property type="evidence" value="ECO:0007669"/>
    <property type="project" value="InterPro"/>
</dbReference>
<dbReference type="GO" id="GO:0006508">
    <property type="term" value="P:proteolysis"/>
    <property type="evidence" value="ECO:0007669"/>
    <property type="project" value="InterPro"/>
</dbReference>
<evidence type="ECO:0000313" key="4">
    <source>
        <dbReference type="Proteomes" id="UP001274896"/>
    </source>
</evidence>
<dbReference type="Gene3D" id="3.40.390.10">
    <property type="entry name" value="Collagenase (Catalytic Domain)"/>
    <property type="match status" value="1"/>
</dbReference>
<protein>
    <recommendedName>
        <fullName evidence="2">Peptidase M12A domain-containing protein</fullName>
    </recommendedName>
</protein>
<feature type="domain" description="Peptidase M12A" evidence="2">
    <location>
        <begin position="77"/>
        <end position="126"/>
    </location>
</feature>
<keyword evidence="4" id="KW-1185">Reference proteome</keyword>
<feature type="chain" id="PRO_5042120371" description="Peptidase M12A domain-containing protein" evidence="1">
    <location>
        <begin position="24"/>
        <end position="176"/>
    </location>
</feature>
<evidence type="ECO:0000313" key="3">
    <source>
        <dbReference type="EMBL" id="KAK3543101.1"/>
    </source>
</evidence>
<reference evidence="3" key="1">
    <citation type="submission" date="2023-06" db="EMBL/GenBank/DDBJ databases">
        <title>Male Hemibagrus guttatus genome.</title>
        <authorList>
            <person name="Bian C."/>
        </authorList>
    </citation>
    <scope>NUCLEOTIDE SEQUENCE</scope>
    <source>
        <strain evidence="3">Male_cb2023</strain>
        <tissue evidence="3">Muscle</tissue>
    </source>
</reference>
<dbReference type="Proteomes" id="UP001274896">
    <property type="component" value="Unassembled WGS sequence"/>
</dbReference>
<dbReference type="PANTHER" id="PTHR10127">
    <property type="entry name" value="DISCOIDIN, CUB, EGF, LAMININ , AND ZINC METALLOPROTEASE DOMAIN CONTAINING"/>
    <property type="match status" value="1"/>
</dbReference>
<evidence type="ECO:0000259" key="2">
    <source>
        <dbReference type="Pfam" id="PF01400"/>
    </source>
</evidence>
<gene>
    <name evidence="3" type="ORF">QTP70_010649</name>
</gene>
<name>A0AAE0V597_9TELE</name>
<dbReference type="Pfam" id="PF01400">
    <property type="entry name" value="Astacin"/>
    <property type="match status" value="1"/>
</dbReference>
<proteinExistence type="predicted"/>
<evidence type="ECO:0000256" key="1">
    <source>
        <dbReference type="SAM" id="SignalP"/>
    </source>
</evidence>
<feature type="signal peptide" evidence="1">
    <location>
        <begin position="1"/>
        <end position="23"/>
    </location>
</feature>
<comment type="caution">
    <text evidence="3">The sequence shown here is derived from an EMBL/GenBank/DDBJ whole genome shotgun (WGS) entry which is preliminary data.</text>
</comment>
<dbReference type="InterPro" id="IPR001506">
    <property type="entry name" value="Peptidase_M12A"/>
</dbReference>
<dbReference type="SUPFAM" id="SSF55486">
    <property type="entry name" value="Metalloproteases ('zincins'), catalytic domain"/>
    <property type="match status" value="1"/>
</dbReference>
<dbReference type="AlphaFoldDB" id="A0AAE0V597"/>
<dbReference type="InterPro" id="IPR024079">
    <property type="entry name" value="MetalloPept_cat_dom_sf"/>
</dbReference>
<sequence>MRHTEKIFLLLQSFTLLLQHSIGSEFRNVRYRSSYAAVELKDGVKLREGDIAASSRTERSCFARTCLWSRSVDGHVYIAYTLSPEYTEVDQRIIKQGMALIERDTCVRFVPRTHQRDFLDIQPKTGYAYSEDGDPTIVPKRSWNIKLGQRFGPRVSTANHLSPPIPIFCILNTCTH</sequence>
<keyword evidence="1" id="KW-0732">Signal</keyword>
<dbReference type="PANTHER" id="PTHR10127:SF791">
    <property type="entry name" value="METALLOENDOPEPTIDASE"/>
    <property type="match status" value="1"/>
</dbReference>
<dbReference type="EMBL" id="JAUCMX010000006">
    <property type="protein sequence ID" value="KAK3543101.1"/>
    <property type="molecule type" value="Genomic_DNA"/>
</dbReference>
<organism evidence="3 4">
    <name type="scientific">Hemibagrus guttatus</name>
    <dbReference type="NCBI Taxonomy" id="175788"/>
    <lineage>
        <taxon>Eukaryota</taxon>
        <taxon>Metazoa</taxon>
        <taxon>Chordata</taxon>
        <taxon>Craniata</taxon>
        <taxon>Vertebrata</taxon>
        <taxon>Euteleostomi</taxon>
        <taxon>Actinopterygii</taxon>
        <taxon>Neopterygii</taxon>
        <taxon>Teleostei</taxon>
        <taxon>Ostariophysi</taxon>
        <taxon>Siluriformes</taxon>
        <taxon>Bagridae</taxon>
        <taxon>Hemibagrus</taxon>
    </lineage>
</organism>
<accession>A0AAE0V597</accession>